<dbReference type="AlphaFoldDB" id="A0A1M5RQM6"/>
<protein>
    <submittedName>
        <fullName evidence="7">Fructan beta-fructosidase</fullName>
    </submittedName>
</protein>
<dbReference type="SMART" id="SM00640">
    <property type="entry name" value="Glyco_32"/>
    <property type="match status" value="1"/>
</dbReference>
<evidence type="ECO:0000256" key="1">
    <source>
        <dbReference type="ARBA" id="ARBA00009902"/>
    </source>
</evidence>
<organism evidence="7 8">
    <name type="scientific">Clostridium grantii DSM 8605</name>
    <dbReference type="NCBI Taxonomy" id="1121316"/>
    <lineage>
        <taxon>Bacteria</taxon>
        <taxon>Bacillati</taxon>
        <taxon>Bacillota</taxon>
        <taxon>Clostridia</taxon>
        <taxon>Eubacteriales</taxon>
        <taxon>Clostridiaceae</taxon>
        <taxon>Clostridium</taxon>
    </lineage>
</organism>
<dbReference type="GO" id="GO:0005737">
    <property type="term" value="C:cytoplasm"/>
    <property type="evidence" value="ECO:0007669"/>
    <property type="project" value="TreeGrafter"/>
</dbReference>
<dbReference type="Gene3D" id="2.115.10.20">
    <property type="entry name" value="Glycosyl hydrolase domain, family 43"/>
    <property type="match status" value="1"/>
</dbReference>
<dbReference type="InterPro" id="IPR013320">
    <property type="entry name" value="ConA-like_dom_sf"/>
</dbReference>
<dbReference type="SUPFAM" id="SSF75005">
    <property type="entry name" value="Arabinanase/levansucrase/invertase"/>
    <property type="match status" value="1"/>
</dbReference>
<proteinExistence type="inferred from homology"/>
<keyword evidence="2 4" id="KW-0378">Hydrolase</keyword>
<dbReference type="EMBL" id="FQXM01000003">
    <property type="protein sequence ID" value="SHH28438.1"/>
    <property type="molecule type" value="Genomic_DNA"/>
</dbReference>
<dbReference type="PANTHER" id="PTHR42800">
    <property type="entry name" value="EXOINULINASE INUD (AFU_ORTHOLOGUE AFUA_5G00480)"/>
    <property type="match status" value="1"/>
</dbReference>
<dbReference type="STRING" id="1121316.SAMN02745207_00657"/>
<feature type="domain" description="Glycosyl hydrolase family 32 N-terminal" evidence="5">
    <location>
        <begin position="27"/>
        <end position="354"/>
    </location>
</feature>
<evidence type="ECO:0000259" key="6">
    <source>
        <dbReference type="Pfam" id="PF08244"/>
    </source>
</evidence>
<dbReference type="InterPro" id="IPR001362">
    <property type="entry name" value="Glyco_hydro_32"/>
</dbReference>
<dbReference type="InterPro" id="IPR018053">
    <property type="entry name" value="Glyco_hydro_32_AS"/>
</dbReference>
<dbReference type="InterPro" id="IPR013148">
    <property type="entry name" value="Glyco_hydro_32_N"/>
</dbReference>
<feature type="domain" description="Glycosyl hydrolase family 32 C-terminal" evidence="6">
    <location>
        <begin position="367"/>
        <end position="508"/>
    </location>
</feature>
<accession>A0A1M5RQM6</accession>
<keyword evidence="8" id="KW-1185">Reference proteome</keyword>
<dbReference type="Pfam" id="PF08244">
    <property type="entry name" value="Glyco_hydro_32C"/>
    <property type="match status" value="1"/>
</dbReference>
<gene>
    <name evidence="7" type="ORF">SAMN02745207_00657</name>
</gene>
<dbReference type="Proteomes" id="UP000184447">
    <property type="component" value="Unassembled WGS sequence"/>
</dbReference>
<dbReference type="PANTHER" id="PTHR42800:SF1">
    <property type="entry name" value="EXOINULINASE INUD (AFU_ORTHOLOGUE AFUA_5G00480)"/>
    <property type="match status" value="1"/>
</dbReference>
<reference evidence="7 8" key="1">
    <citation type="submission" date="2016-11" db="EMBL/GenBank/DDBJ databases">
        <authorList>
            <person name="Jaros S."/>
            <person name="Januszkiewicz K."/>
            <person name="Wedrychowicz H."/>
        </authorList>
    </citation>
    <scope>NUCLEOTIDE SEQUENCE [LARGE SCALE GENOMIC DNA]</scope>
    <source>
        <strain evidence="7 8">DSM 8605</strain>
    </source>
</reference>
<dbReference type="Pfam" id="PF00251">
    <property type="entry name" value="Glyco_hydro_32N"/>
    <property type="match status" value="1"/>
</dbReference>
<dbReference type="InterPro" id="IPR013189">
    <property type="entry name" value="Glyco_hydro_32_C"/>
</dbReference>
<dbReference type="OrthoDB" id="9759709at2"/>
<dbReference type="Gene3D" id="2.60.120.560">
    <property type="entry name" value="Exo-inulinase, domain 1"/>
    <property type="match status" value="1"/>
</dbReference>
<comment type="similarity">
    <text evidence="1 4">Belongs to the glycosyl hydrolase 32 family.</text>
</comment>
<dbReference type="CDD" id="cd18622">
    <property type="entry name" value="GH32_Inu-like"/>
    <property type="match status" value="1"/>
</dbReference>
<name>A0A1M5RQM6_9CLOT</name>
<dbReference type="RefSeq" id="WP_073336966.1">
    <property type="nucleotide sequence ID" value="NZ_FQXM01000003.1"/>
</dbReference>
<dbReference type="GO" id="GO:0004575">
    <property type="term" value="F:sucrose alpha-glucosidase activity"/>
    <property type="evidence" value="ECO:0007669"/>
    <property type="project" value="TreeGrafter"/>
</dbReference>
<evidence type="ECO:0000313" key="7">
    <source>
        <dbReference type="EMBL" id="SHH28438.1"/>
    </source>
</evidence>
<evidence type="ECO:0000256" key="2">
    <source>
        <dbReference type="ARBA" id="ARBA00022801"/>
    </source>
</evidence>
<evidence type="ECO:0000313" key="8">
    <source>
        <dbReference type="Proteomes" id="UP000184447"/>
    </source>
</evidence>
<dbReference type="PROSITE" id="PS00609">
    <property type="entry name" value="GLYCOSYL_HYDROL_F32"/>
    <property type="match status" value="1"/>
</dbReference>
<dbReference type="SUPFAM" id="SSF49899">
    <property type="entry name" value="Concanavalin A-like lectins/glucanases"/>
    <property type="match status" value="1"/>
</dbReference>
<evidence type="ECO:0000256" key="3">
    <source>
        <dbReference type="ARBA" id="ARBA00023295"/>
    </source>
</evidence>
<evidence type="ECO:0000256" key="4">
    <source>
        <dbReference type="RuleBase" id="RU362110"/>
    </source>
</evidence>
<dbReference type="GO" id="GO:0005987">
    <property type="term" value="P:sucrose catabolic process"/>
    <property type="evidence" value="ECO:0007669"/>
    <property type="project" value="TreeGrafter"/>
</dbReference>
<evidence type="ECO:0000259" key="5">
    <source>
        <dbReference type="Pfam" id="PF00251"/>
    </source>
</evidence>
<keyword evidence="3 4" id="KW-0326">Glycosidase</keyword>
<sequence>MGEIIIEKINANDVAIDYKEEYRGQFHYSPLKNWMNDPNGLIYYLGEYHMFYQYYPHDTVWGPMHWGHAVSKDLIRWEELPIALAPDKNGMIFSGSAVWDKDNTSGLFDDVGEGIVAIFTHADNKVVPGMDQAQSIAYSKDKGRTWTMYENNPVLLPTNTTDFRDPKVFWHEETCKWIMPLAVQDRVEIYTSPNLINWTFASSFGAEEKYIHRGVFECPDLVQVPVKGYEEKKKWVLMLSVGDNNGVNKKDYETPAGGSGMLYFIGDFDGITFTKDDKAMNKEEILWVDYGADFYAAVTWSNVKVEEKPIWIAWMSNWRYARETPTTNWKSSMSIPRTIELINTKKGLRLSQQPIQQLSTLKESIFKGEDIEIEAGTDILTGIQGESLEIVARFEVKDAIEFGFKVLKTKESETVIGYKSRENKLFLDRRNSGNTSFDPAFPAVHEVELMEEYNEIELKIFVDASLIEVFGNDGMYVISDQVFPNWGKEKSVEVFSKNGSVKLRSLEIFRMNSSWNQ</sequence>
<dbReference type="InterPro" id="IPR023296">
    <property type="entry name" value="Glyco_hydro_beta-prop_sf"/>
</dbReference>